<protein>
    <submittedName>
        <fullName evidence="1">Uncharacterized protein</fullName>
    </submittedName>
</protein>
<comment type="caution">
    <text evidence="1">The sequence shown here is derived from an EMBL/GenBank/DDBJ whole genome shotgun (WGS) entry which is preliminary data.</text>
</comment>
<proteinExistence type="predicted"/>
<keyword evidence="2" id="KW-1185">Reference proteome</keyword>
<dbReference type="EMBL" id="JBBJCI010000035">
    <property type="protein sequence ID" value="KAK7253506.1"/>
    <property type="molecule type" value="Genomic_DNA"/>
</dbReference>
<evidence type="ECO:0000313" key="1">
    <source>
        <dbReference type="EMBL" id="KAK7253506.1"/>
    </source>
</evidence>
<dbReference type="Proteomes" id="UP001363151">
    <property type="component" value="Unassembled WGS sequence"/>
</dbReference>
<name>A0ABR1GBP4_AURAN</name>
<evidence type="ECO:0000313" key="2">
    <source>
        <dbReference type="Proteomes" id="UP001363151"/>
    </source>
</evidence>
<dbReference type="KEGG" id="aaf:AURANDRAFT_63282"/>
<reference evidence="1 2" key="1">
    <citation type="submission" date="2024-03" db="EMBL/GenBank/DDBJ databases">
        <title>Aureococcus anophagefferens CCMP1851 and Kratosvirus quantuckense: Draft genome of a second virus-susceptible host strain in the model system.</title>
        <authorList>
            <person name="Chase E."/>
            <person name="Truchon A.R."/>
            <person name="Schepens W."/>
            <person name="Wilhelm S.W."/>
        </authorList>
    </citation>
    <scope>NUCLEOTIDE SEQUENCE [LARGE SCALE GENOMIC DNA]</scope>
    <source>
        <strain evidence="1 2">CCMP1851</strain>
    </source>
</reference>
<organism evidence="1 2">
    <name type="scientific">Aureococcus anophagefferens</name>
    <name type="common">Harmful bloom alga</name>
    <dbReference type="NCBI Taxonomy" id="44056"/>
    <lineage>
        <taxon>Eukaryota</taxon>
        <taxon>Sar</taxon>
        <taxon>Stramenopiles</taxon>
        <taxon>Ochrophyta</taxon>
        <taxon>Pelagophyceae</taxon>
        <taxon>Pelagomonadales</taxon>
        <taxon>Pelagomonadaceae</taxon>
        <taxon>Aureococcus</taxon>
    </lineage>
</organism>
<accession>A0ABR1GBP4</accession>
<gene>
    <name evidence="1" type="ORF">SO694_00001108</name>
</gene>
<sequence>MACLFVVTGKKGAVCRAGVELDSERLVDVPKGETVYVVEASSSACGVARLHVAFPVDGWVSAKVVGRWSSQAKRTKHGRDGGGLGFTVGEPAALSKSRWDAQERCAGAGGFGGVFLTASEYHFVAPARDAWAEAYLGADGARDALARWCVGLAPRVQPSDRDGYVALPAHLDEPGGFTRVACPLSQLGECADSSCSCYRPSRPRCRAQFRDLARDLCCERLGSAPGALDRGGVLRYASIGSGLLLSDAEVLGALIRDGFELRSACVVDTCYARNKLAPRTEAALQEFANFVGAPVHVFSSMGALREAALLWPGAFGRCTFFANIDAAVPDKDLVRCRDAVLSPGGVAAQLNNHGSSGRSSANAWVRETSDDNFLGRGRAWRADDDDDAPWRVAGAVPGAFRPRPRPKSDDLGFQVYGGGGPLAPDASEVLAYGAPGDNPCHVRDLALGDGDPRLPTAEATHARLRRDAAKAGAARLFAVVASCAHVRDGPRLDAKVVGTLRRGHEVLAVADAGADVAAAKAGAFAAQDPRWVPLDAAANARALLDKLIPTHASYDASAVADALASRGAPRLWMLTHGAPLGMGPLLEELDADAPDPGRPRPPPAQRQLELV</sequence>